<sequence>MRLVQMDIDQILESTSEIAEEDLGYMIRQVEIDILLERTQDW</sequence>
<comment type="caution">
    <text evidence="1">The sequence shown here is derived from an EMBL/GenBank/DDBJ whole genome shotgun (WGS) entry which is preliminary data.</text>
</comment>
<accession>A0A2V3A479</accession>
<proteinExistence type="predicted"/>
<reference evidence="2 4" key="1">
    <citation type="journal article" date="2015" name="Stand. Genomic Sci.">
        <title>Genomic Encyclopedia of Bacterial and Archaeal Type Strains, Phase III: the genomes of soil and plant-associated and newly described type strains.</title>
        <authorList>
            <person name="Whitman W.B."/>
            <person name="Woyke T."/>
            <person name="Klenk H.P."/>
            <person name="Zhou Y."/>
            <person name="Lilburn T.G."/>
            <person name="Beck B.J."/>
            <person name="De Vos P."/>
            <person name="Vandamme P."/>
            <person name="Eisen J.A."/>
            <person name="Garrity G."/>
            <person name="Hugenholtz P."/>
            <person name="Kyrpides N.C."/>
        </authorList>
    </citation>
    <scope>NUCLEOTIDE SEQUENCE [LARGE SCALE GENOMIC DNA]</scope>
    <source>
        <strain evidence="2 4">CGMCC 1.10115</strain>
    </source>
</reference>
<evidence type="ECO:0000313" key="1">
    <source>
        <dbReference type="EMBL" id="PWW31812.1"/>
    </source>
</evidence>
<gene>
    <name evidence="1" type="ORF">DFO73_10166</name>
    <name evidence="2" type="ORF">IQ19_04723</name>
</gene>
<dbReference type="GeneID" id="79719335"/>
<organism evidence="1 3">
    <name type="scientific">Cytobacillus oceanisediminis</name>
    <dbReference type="NCBI Taxonomy" id="665099"/>
    <lineage>
        <taxon>Bacteria</taxon>
        <taxon>Bacillati</taxon>
        <taxon>Bacillota</taxon>
        <taxon>Bacilli</taxon>
        <taxon>Bacillales</taxon>
        <taxon>Bacillaceae</taxon>
        <taxon>Cytobacillus</taxon>
    </lineage>
</organism>
<dbReference type="AlphaFoldDB" id="A0A2V3A479"/>
<dbReference type="EMBL" id="VLKI01000021">
    <property type="protein sequence ID" value="TWH80011.1"/>
    <property type="molecule type" value="Genomic_DNA"/>
</dbReference>
<evidence type="ECO:0000313" key="2">
    <source>
        <dbReference type="EMBL" id="TWH80011.1"/>
    </source>
</evidence>
<evidence type="ECO:0000313" key="4">
    <source>
        <dbReference type="Proteomes" id="UP000318667"/>
    </source>
</evidence>
<reference evidence="1 3" key="2">
    <citation type="submission" date="2018-05" db="EMBL/GenBank/DDBJ databases">
        <title>Freshwater and sediment microbial communities from various areas in North America, analyzing microbe dynamics in response to fracking.</title>
        <authorList>
            <person name="Lamendella R."/>
        </authorList>
    </citation>
    <scope>NUCLEOTIDE SEQUENCE [LARGE SCALE GENOMIC DNA]</scope>
    <source>
        <strain evidence="1 3">15_TX</strain>
    </source>
</reference>
<keyword evidence="4" id="KW-1185">Reference proteome</keyword>
<name>A0A2V3A479_9BACI</name>
<evidence type="ECO:0000313" key="3">
    <source>
        <dbReference type="Proteomes" id="UP000247150"/>
    </source>
</evidence>
<dbReference type="Proteomes" id="UP000247150">
    <property type="component" value="Unassembled WGS sequence"/>
</dbReference>
<dbReference type="EMBL" id="QGTW01000001">
    <property type="protein sequence ID" value="PWW31812.1"/>
    <property type="molecule type" value="Genomic_DNA"/>
</dbReference>
<dbReference type="RefSeq" id="WP_258309119.1">
    <property type="nucleotide sequence ID" value="NZ_CBCSDC010000066.1"/>
</dbReference>
<dbReference type="Proteomes" id="UP000318667">
    <property type="component" value="Unassembled WGS sequence"/>
</dbReference>
<protein>
    <submittedName>
        <fullName evidence="1">Uncharacterized protein</fullName>
    </submittedName>
</protein>
<reference evidence="2" key="3">
    <citation type="submission" date="2019-07" db="EMBL/GenBank/DDBJ databases">
        <authorList>
            <person name="Whitman W."/>
            <person name="Huntemann M."/>
            <person name="Clum A."/>
            <person name="Pillay M."/>
            <person name="Palaniappan K."/>
            <person name="Varghese N."/>
            <person name="Mikhailova N."/>
            <person name="Stamatis D."/>
            <person name="Reddy T."/>
            <person name="Daum C."/>
            <person name="Shapiro N."/>
            <person name="Ivanova N."/>
            <person name="Kyrpides N."/>
            <person name="Woyke T."/>
        </authorList>
    </citation>
    <scope>NUCLEOTIDE SEQUENCE</scope>
    <source>
        <strain evidence="2">CGMCC 1.10115</strain>
    </source>
</reference>